<name>A0A1G9QMZ8_9FIRM</name>
<accession>A0A1G9QMZ8</accession>
<dbReference type="PANTHER" id="PTHR47739">
    <property type="entry name" value="TRNA1(VAL) (ADENINE(37)-N6)-METHYLTRANSFERASE"/>
    <property type="match status" value="1"/>
</dbReference>
<dbReference type="InterPro" id="IPR002052">
    <property type="entry name" value="DNA_methylase_N6_adenine_CS"/>
</dbReference>
<keyword evidence="3" id="KW-1185">Reference proteome</keyword>
<sequence length="240" mass="25719">MLLPGERLDDLMINELKIIQHEDEFRFSLDAVLLAHFATVKPGISAVDLGAGGGAVSLLLAARGAALVTGVEINERVAAMARRSVELNGLTKQVLIKPGDLREVAGNFSPGLCDLVVANPPYRPAGTGRINPNSGLAIARHEVKATLSDVVAAAKYLMKVRGRFALVHLPERLPEILQTMAAAGLEPKRLQLVYPKADRKAVMALVEGVKGAKPGLDVLSPLVIYQHDGAYTDTVRAYYK</sequence>
<keyword evidence="2" id="KW-0808">Transferase</keyword>
<dbReference type="GO" id="GO:0032259">
    <property type="term" value="P:methylation"/>
    <property type="evidence" value="ECO:0007669"/>
    <property type="project" value="UniProtKB-KW"/>
</dbReference>
<reference evidence="2 3" key="1">
    <citation type="submission" date="2016-10" db="EMBL/GenBank/DDBJ databases">
        <authorList>
            <person name="de Groot N.N."/>
        </authorList>
    </citation>
    <scope>NUCLEOTIDE SEQUENCE [LARGE SCALE GENOMIC DNA]</scope>
    <source>
        <strain evidence="2 3">DSM 1736</strain>
    </source>
</reference>
<dbReference type="GO" id="GO:0008170">
    <property type="term" value="F:N-methyltransferase activity"/>
    <property type="evidence" value="ECO:0007669"/>
    <property type="project" value="UniProtKB-ARBA"/>
</dbReference>
<dbReference type="SUPFAM" id="SSF53335">
    <property type="entry name" value="S-adenosyl-L-methionine-dependent methyltransferases"/>
    <property type="match status" value="1"/>
</dbReference>
<dbReference type="Pfam" id="PF05175">
    <property type="entry name" value="MTS"/>
    <property type="match status" value="1"/>
</dbReference>
<evidence type="ECO:0000313" key="3">
    <source>
        <dbReference type="Proteomes" id="UP000214880"/>
    </source>
</evidence>
<dbReference type="InterPro" id="IPR007848">
    <property type="entry name" value="Small_mtfrase_dom"/>
</dbReference>
<proteinExistence type="predicted"/>
<dbReference type="OrthoDB" id="9777257at2"/>
<dbReference type="Gene3D" id="3.40.50.150">
    <property type="entry name" value="Vaccinia Virus protein VP39"/>
    <property type="match status" value="1"/>
</dbReference>
<dbReference type="RefSeq" id="WP_092070584.1">
    <property type="nucleotide sequence ID" value="NZ_FNHB01000002.1"/>
</dbReference>
<dbReference type="STRING" id="146817.SAMN04488502_102238"/>
<organism evidence="2 3">
    <name type="scientific">Dendrosporobacter quercicolus</name>
    <dbReference type="NCBI Taxonomy" id="146817"/>
    <lineage>
        <taxon>Bacteria</taxon>
        <taxon>Bacillati</taxon>
        <taxon>Bacillota</taxon>
        <taxon>Negativicutes</taxon>
        <taxon>Selenomonadales</taxon>
        <taxon>Sporomusaceae</taxon>
        <taxon>Dendrosporobacter</taxon>
    </lineage>
</organism>
<dbReference type="CDD" id="cd02440">
    <property type="entry name" value="AdoMet_MTases"/>
    <property type="match status" value="1"/>
</dbReference>
<evidence type="ECO:0000313" key="2">
    <source>
        <dbReference type="EMBL" id="SDM12402.1"/>
    </source>
</evidence>
<feature type="domain" description="Methyltransferase small" evidence="1">
    <location>
        <begin position="32"/>
        <end position="125"/>
    </location>
</feature>
<protein>
    <submittedName>
        <fullName evidence="2">tRNA1(Val) A37 N6-methylase TrmN6</fullName>
    </submittedName>
</protein>
<dbReference type="PANTHER" id="PTHR47739:SF1">
    <property type="entry name" value="TRNA1(VAL) (ADENINE(37)-N6)-METHYLTRANSFERASE"/>
    <property type="match status" value="1"/>
</dbReference>
<dbReference type="PROSITE" id="PS00092">
    <property type="entry name" value="N6_MTASE"/>
    <property type="match status" value="1"/>
</dbReference>
<evidence type="ECO:0000259" key="1">
    <source>
        <dbReference type="Pfam" id="PF05175"/>
    </source>
</evidence>
<dbReference type="GO" id="GO:0008757">
    <property type="term" value="F:S-adenosylmethionine-dependent methyltransferase activity"/>
    <property type="evidence" value="ECO:0007669"/>
    <property type="project" value="UniProtKB-ARBA"/>
</dbReference>
<dbReference type="InterPro" id="IPR050210">
    <property type="entry name" value="tRNA_Adenine-N(6)_MTase"/>
</dbReference>
<dbReference type="EMBL" id="FNHB01000002">
    <property type="protein sequence ID" value="SDM12402.1"/>
    <property type="molecule type" value="Genomic_DNA"/>
</dbReference>
<dbReference type="InterPro" id="IPR029063">
    <property type="entry name" value="SAM-dependent_MTases_sf"/>
</dbReference>
<dbReference type="AlphaFoldDB" id="A0A1G9QMZ8"/>
<dbReference type="Proteomes" id="UP000214880">
    <property type="component" value="Unassembled WGS sequence"/>
</dbReference>
<gene>
    <name evidence="2" type="ORF">SAMN04488502_102238</name>
</gene>
<keyword evidence="2" id="KW-0489">Methyltransferase</keyword>
<dbReference type="GO" id="GO:0003676">
    <property type="term" value="F:nucleic acid binding"/>
    <property type="evidence" value="ECO:0007669"/>
    <property type="project" value="InterPro"/>
</dbReference>